<evidence type="ECO:0000259" key="2">
    <source>
        <dbReference type="Pfam" id="PF00582"/>
    </source>
</evidence>
<dbReference type="PANTHER" id="PTHR46268">
    <property type="entry name" value="STRESS RESPONSE PROTEIN NHAX"/>
    <property type="match status" value="1"/>
</dbReference>
<name>A0A4Q0VJ02_9LACO</name>
<dbReference type="Pfam" id="PF00582">
    <property type="entry name" value="Usp"/>
    <property type="match status" value="1"/>
</dbReference>
<comment type="caution">
    <text evidence="3">The sequence shown here is derived from an EMBL/GenBank/DDBJ whole genome shotgun (WGS) entry which is preliminary data.</text>
</comment>
<dbReference type="CDD" id="cd00293">
    <property type="entry name" value="USP-like"/>
    <property type="match status" value="1"/>
</dbReference>
<dbReference type="InterPro" id="IPR006015">
    <property type="entry name" value="Universal_stress_UspA"/>
</dbReference>
<keyword evidence="4" id="KW-1185">Reference proteome</keyword>
<dbReference type="PIRSF" id="PIRSF006276">
    <property type="entry name" value="UspA"/>
    <property type="match status" value="1"/>
</dbReference>
<dbReference type="InterPro" id="IPR006016">
    <property type="entry name" value="UspA"/>
</dbReference>
<dbReference type="PANTHER" id="PTHR46268:SF6">
    <property type="entry name" value="UNIVERSAL STRESS PROTEIN UP12"/>
    <property type="match status" value="1"/>
</dbReference>
<dbReference type="OrthoDB" id="2321605at2"/>
<feature type="domain" description="UspA" evidence="2">
    <location>
        <begin position="5"/>
        <end position="151"/>
    </location>
</feature>
<dbReference type="AlphaFoldDB" id="A0A4Q0VJ02"/>
<dbReference type="RefSeq" id="WP_129031712.1">
    <property type="nucleotide sequence ID" value="NZ_CP059603.1"/>
</dbReference>
<evidence type="ECO:0000313" key="4">
    <source>
        <dbReference type="Proteomes" id="UP000290602"/>
    </source>
</evidence>
<dbReference type="PRINTS" id="PR01438">
    <property type="entry name" value="UNVRSLSTRESS"/>
</dbReference>
<dbReference type="SUPFAM" id="SSF52402">
    <property type="entry name" value="Adenine nucleotide alpha hydrolases-like"/>
    <property type="match status" value="1"/>
</dbReference>
<evidence type="ECO:0000256" key="1">
    <source>
        <dbReference type="ARBA" id="ARBA00008791"/>
    </source>
</evidence>
<evidence type="ECO:0000313" key="3">
    <source>
        <dbReference type="EMBL" id="RXI79471.1"/>
    </source>
</evidence>
<reference evidence="3 4" key="1">
    <citation type="submission" date="2018-08" db="EMBL/GenBank/DDBJ databases">
        <title>Lactobacillus suantsai sp. nov., isolated from traditional fermented suan-tsai in Taiwan.</title>
        <authorList>
            <person name="Huang C.-H."/>
        </authorList>
    </citation>
    <scope>NUCLEOTIDE SEQUENCE [LARGE SCALE GENOMIC DNA]</scope>
    <source>
        <strain evidence="3 4">BCRC 12945</strain>
    </source>
</reference>
<organism evidence="3 4">
    <name type="scientific">Levilactobacillus suantsaii</name>
    <dbReference type="NCBI Taxonomy" id="2292255"/>
    <lineage>
        <taxon>Bacteria</taxon>
        <taxon>Bacillati</taxon>
        <taxon>Bacillota</taxon>
        <taxon>Bacilli</taxon>
        <taxon>Lactobacillales</taxon>
        <taxon>Lactobacillaceae</taxon>
        <taxon>Levilactobacillus</taxon>
    </lineage>
</organism>
<proteinExistence type="inferred from homology"/>
<accession>A0A4Q0VJ02</accession>
<dbReference type="Gene3D" id="3.40.50.620">
    <property type="entry name" value="HUPs"/>
    <property type="match status" value="1"/>
</dbReference>
<protein>
    <submittedName>
        <fullName evidence="3">Universal stress protein</fullName>
    </submittedName>
</protein>
<dbReference type="EMBL" id="QXIL01000004">
    <property type="protein sequence ID" value="RXI79471.1"/>
    <property type="molecule type" value="Genomic_DNA"/>
</dbReference>
<dbReference type="InterPro" id="IPR014729">
    <property type="entry name" value="Rossmann-like_a/b/a_fold"/>
</dbReference>
<dbReference type="Proteomes" id="UP000290602">
    <property type="component" value="Unassembled WGS sequence"/>
</dbReference>
<gene>
    <name evidence="3" type="ORF">DXH47_03575</name>
</gene>
<comment type="similarity">
    <text evidence="1">Belongs to the universal stress protein A family.</text>
</comment>
<sequence>MPQQYQRILVGVDGSRSSRRAVDKAIAVAARNQAQLVIVTVMSGGRYVGLGTTEVGFGYVDQQVMDESRQKFNELVEHYRQRAEDAGVTDVVTSVYYGHAKVDLAKTLPREYQINLIMVGATGANVVERMMLGSTASYIVANAACDVLVVRTDNHNRAAKLKPAASGPRK</sequence>